<dbReference type="Proteomes" id="UP001589833">
    <property type="component" value="Unassembled WGS sequence"/>
</dbReference>
<keyword evidence="2" id="KW-1185">Reference proteome</keyword>
<accession>A0ABV6NC49</accession>
<dbReference type="PANTHER" id="PTHR40053:SF1">
    <property type="entry name" value="SPORULATION-CONTROL PROTEIN SPO0M"/>
    <property type="match status" value="1"/>
</dbReference>
<dbReference type="RefSeq" id="WP_273840979.1">
    <property type="nucleotide sequence ID" value="NZ_JAQQWT010000003.1"/>
</dbReference>
<comment type="caution">
    <text evidence="1">The sequence shown here is derived from an EMBL/GenBank/DDBJ whole genome shotgun (WGS) entry which is preliminary data.</text>
</comment>
<dbReference type="EMBL" id="JBHLTR010000004">
    <property type="protein sequence ID" value="MFC0558343.1"/>
    <property type="molecule type" value="Genomic_DNA"/>
</dbReference>
<protein>
    <submittedName>
        <fullName evidence="1">Sporulation protein</fullName>
    </submittedName>
</protein>
<dbReference type="PANTHER" id="PTHR40053">
    <property type="entry name" value="SPORULATION-CONTROL PROTEIN SPO0M"/>
    <property type="match status" value="1"/>
</dbReference>
<organism evidence="1 2">
    <name type="scientific">Halalkalibacter alkalisediminis</name>
    <dbReference type="NCBI Taxonomy" id="935616"/>
    <lineage>
        <taxon>Bacteria</taxon>
        <taxon>Bacillati</taxon>
        <taxon>Bacillota</taxon>
        <taxon>Bacilli</taxon>
        <taxon>Bacillales</taxon>
        <taxon>Bacillaceae</taxon>
        <taxon>Halalkalibacter</taxon>
    </lineage>
</organism>
<evidence type="ECO:0000313" key="1">
    <source>
        <dbReference type="EMBL" id="MFC0558343.1"/>
    </source>
</evidence>
<gene>
    <name evidence="1" type="ORF">ACFFH4_04690</name>
</gene>
<evidence type="ECO:0000313" key="2">
    <source>
        <dbReference type="Proteomes" id="UP001589833"/>
    </source>
</evidence>
<sequence length="228" mass="26294">MFERLFSSIGIGSAKVNTVLYQGKIERGKEVHGEVHVYGGKVEQTISEIYIHVDTEFHKFDDEMTEFRDVTEPIIEIKITDPVVVKPHEEKIIPFSFTLPFYTPVTFRDQKVHIQTELDISYFSHPIETHDFDVVDPLIDNIISHLTERGFLHSTKSGLCRHKLPTETNPTHCLQAFQLSNSQGIQVEFVGNEKDIDIYVHEKNQVHHYSLKRDTNFEDQISLVTIAS</sequence>
<dbReference type="InterPro" id="IPR009776">
    <property type="entry name" value="Spore_0_M"/>
</dbReference>
<name>A0ABV6NC49_9BACI</name>
<reference evidence="1 2" key="1">
    <citation type="submission" date="2024-09" db="EMBL/GenBank/DDBJ databases">
        <authorList>
            <person name="Sun Q."/>
            <person name="Mori K."/>
        </authorList>
    </citation>
    <scope>NUCLEOTIDE SEQUENCE [LARGE SCALE GENOMIC DNA]</scope>
    <source>
        <strain evidence="1 2">NCAIM B.02301</strain>
    </source>
</reference>
<dbReference type="Pfam" id="PF07070">
    <property type="entry name" value="Spo0M"/>
    <property type="match status" value="1"/>
</dbReference>
<proteinExistence type="predicted"/>